<proteinExistence type="predicted"/>
<accession>A0A166QTZ8</accession>
<evidence type="ECO:0000259" key="1">
    <source>
        <dbReference type="Pfam" id="PF14490"/>
    </source>
</evidence>
<dbReference type="Proteomes" id="UP000076489">
    <property type="component" value="Unassembled WGS sequence"/>
</dbReference>
<dbReference type="OrthoDB" id="6952640at2"/>
<organism evidence="2 3">
    <name type="scientific">Pseudomonas fluorescens</name>
    <dbReference type="NCBI Taxonomy" id="294"/>
    <lineage>
        <taxon>Bacteria</taxon>
        <taxon>Pseudomonadati</taxon>
        <taxon>Pseudomonadota</taxon>
        <taxon>Gammaproteobacteria</taxon>
        <taxon>Pseudomonadales</taxon>
        <taxon>Pseudomonadaceae</taxon>
        <taxon>Pseudomonas</taxon>
    </lineage>
</organism>
<protein>
    <recommendedName>
        <fullName evidence="1">ATP-dependent RecD2 DNA helicase-like helix-hairpin-helix domain-containing protein</fullName>
    </recommendedName>
</protein>
<dbReference type="Pfam" id="PF14490">
    <property type="entry name" value="HHH_RecD2"/>
    <property type="match status" value="1"/>
</dbReference>
<sequence>MQLSDAPDMNRVEATLIDIVFHSPTGPWVIGCFKNDTGTFHATGTFGHCVLYEDFVLHGQRVPDVEGADFEVRQFTSTPPKSTNALPGYLAALTGAARSSTVKLVAHFGEHTIDILERSPDRMYEAEIPARDIERIHKGWLELRSNQLALAKVDIEGIPPHKLSKLQRSLGYSVDLNTAIKEDPYLIYVHFDDMLFSSAQSLAKRLGIANNTLSAVKGAVVATLRREAWLGHSYVEGKPMLEACAKLLKVPKEDITTLIRDAVVSLTMHKIIHVEDRRAQLTPLYIAEKKLISLAVEWSQFDNDGMDDIVPSEEMGVKLLKPMKLKISDSKQLAAGLRALFESRFGIVQCETLEDQITLTKAINHTLAGFGTDTVFATYTCELADELTSVLGERACVLTYAALVGLEPDTGVPIQRAESPISTDVVVLVAADALGVEEMTNIMEAMPKTGRLFMLGCPKNMPSLTVGQPFEEMVKVKDIQCFHASFWLAAPSNARTFSSKIWTEGLTPIKEFLPGEPISWLSIPREHIPNVLPELIKGVAGALKIDPLHAARVVTPSTRALEPIGDVQQWLSEGIVKSMIPDSETVKFQGRPFVKGLPIVIRQPLAGADHPAFSVYTPSDITPSTMRLESRSGFAKQISLHDRIDVFPASVMTPKFIRGRIYDFVVLIVLKEHHNLVTQELIATLLNTTKTTLVLAGEIEGLEKGFAHRLRTPARSILTQWVTLDVS</sequence>
<dbReference type="AlphaFoldDB" id="A0A166QTZ8"/>
<reference evidence="3" key="1">
    <citation type="submission" date="2016-03" db="EMBL/GenBank/DDBJ databases">
        <authorList>
            <person name="Ray J."/>
            <person name="Price M."/>
            <person name="Deutschbauer A."/>
        </authorList>
    </citation>
    <scope>NUCLEOTIDE SEQUENCE [LARGE SCALE GENOMIC DNA]</scope>
    <source>
        <strain evidence="3">FW300-N1B4</strain>
    </source>
</reference>
<gene>
    <name evidence="2" type="ORF">A1D17_03535</name>
</gene>
<evidence type="ECO:0000313" key="2">
    <source>
        <dbReference type="EMBL" id="KZN20855.1"/>
    </source>
</evidence>
<dbReference type="EMBL" id="LUKJ01000002">
    <property type="protein sequence ID" value="KZN20855.1"/>
    <property type="molecule type" value="Genomic_DNA"/>
</dbReference>
<reference evidence="2 3" key="2">
    <citation type="journal article" date="2018" name="Nature">
        <title>Mutant phenotypes for thousands of bacterial genes of unknown function.</title>
        <authorList>
            <person name="Price M.N."/>
            <person name="Wetmore K.M."/>
            <person name="Waters R.J."/>
            <person name="Callaghan M."/>
            <person name="Ray J."/>
            <person name="Liu H."/>
            <person name="Kuehl J.V."/>
            <person name="Melnyk R.A."/>
            <person name="Lamson J.S."/>
            <person name="Suh Y."/>
            <person name="Carlson H.K."/>
            <person name="Esquivel Z."/>
            <person name="Sadeeshkumar H."/>
            <person name="Chakraborty R."/>
            <person name="Zane G.M."/>
            <person name="Rubin B.E."/>
            <person name="Wall J.D."/>
            <person name="Visel A."/>
            <person name="Bristow J."/>
            <person name="Blow M.J."/>
            <person name="Arkin A.P."/>
            <person name="Deutschbauer A.M."/>
        </authorList>
    </citation>
    <scope>NUCLEOTIDE SEQUENCE [LARGE SCALE GENOMIC DNA]</scope>
    <source>
        <strain evidence="2 3">FW300-N1B4</strain>
    </source>
</reference>
<name>A0A166QTZ8_PSEFL</name>
<dbReference type="Gene3D" id="1.10.10.2220">
    <property type="match status" value="1"/>
</dbReference>
<feature type="domain" description="ATP-dependent RecD2 DNA helicase-like helix-hairpin-helix" evidence="1">
    <location>
        <begin position="157"/>
        <end position="234"/>
    </location>
</feature>
<dbReference type="RefSeq" id="WP_063340903.1">
    <property type="nucleotide sequence ID" value="NZ_LUKJ01000002.1"/>
</dbReference>
<evidence type="ECO:0000313" key="3">
    <source>
        <dbReference type="Proteomes" id="UP000076489"/>
    </source>
</evidence>
<comment type="caution">
    <text evidence="2">The sequence shown here is derived from an EMBL/GenBank/DDBJ whole genome shotgun (WGS) entry which is preliminary data.</text>
</comment>
<dbReference type="InterPro" id="IPR029493">
    <property type="entry name" value="RecD2-like_HHH"/>
</dbReference>